<sequence length="147" mass="15594">MKRRVSLAALLLVWSLIAGCTAGSQAGCALAVRGPGPTMGAPGEAFRVHEEGFTTGCDDTGQPGRPPPQQNIRIEFRQEERTWNLATADATRGGVLDAELEVPDDAQTGRATLIIRTEDGVPVEGPFRVLDDGSKVDQGLEADPAER</sequence>
<gene>
    <name evidence="3" type="ORF">AVDCRST_MAG05-4832</name>
</gene>
<evidence type="ECO:0000256" key="2">
    <source>
        <dbReference type="SAM" id="SignalP"/>
    </source>
</evidence>
<feature type="signal peptide" evidence="2">
    <location>
        <begin position="1"/>
        <end position="26"/>
    </location>
</feature>
<dbReference type="AlphaFoldDB" id="A0A6J4TYA0"/>
<feature type="chain" id="PRO_5038570107" description="Lipoprotein" evidence="2">
    <location>
        <begin position="27"/>
        <end position="147"/>
    </location>
</feature>
<evidence type="ECO:0008006" key="4">
    <source>
        <dbReference type="Google" id="ProtNLM"/>
    </source>
</evidence>
<organism evidence="3">
    <name type="scientific">uncultured Rubrobacteraceae bacterium</name>
    <dbReference type="NCBI Taxonomy" id="349277"/>
    <lineage>
        <taxon>Bacteria</taxon>
        <taxon>Bacillati</taxon>
        <taxon>Actinomycetota</taxon>
        <taxon>Rubrobacteria</taxon>
        <taxon>Rubrobacterales</taxon>
        <taxon>Rubrobacteraceae</taxon>
        <taxon>environmental samples</taxon>
    </lineage>
</organism>
<reference evidence="3" key="1">
    <citation type="submission" date="2020-02" db="EMBL/GenBank/DDBJ databases">
        <authorList>
            <person name="Meier V. D."/>
        </authorList>
    </citation>
    <scope>NUCLEOTIDE SEQUENCE</scope>
    <source>
        <strain evidence="3">AVDCRST_MAG05</strain>
    </source>
</reference>
<dbReference type="PROSITE" id="PS51257">
    <property type="entry name" value="PROKAR_LIPOPROTEIN"/>
    <property type="match status" value="1"/>
</dbReference>
<name>A0A6J4TYA0_9ACTN</name>
<evidence type="ECO:0000313" key="3">
    <source>
        <dbReference type="EMBL" id="CAA9535625.1"/>
    </source>
</evidence>
<evidence type="ECO:0000256" key="1">
    <source>
        <dbReference type="SAM" id="MobiDB-lite"/>
    </source>
</evidence>
<proteinExistence type="predicted"/>
<keyword evidence="2" id="KW-0732">Signal</keyword>
<dbReference type="EMBL" id="CADCVM010000519">
    <property type="protein sequence ID" value="CAA9535625.1"/>
    <property type="molecule type" value="Genomic_DNA"/>
</dbReference>
<accession>A0A6J4TYA0</accession>
<feature type="region of interest" description="Disordered" evidence="1">
    <location>
        <begin position="125"/>
        <end position="147"/>
    </location>
</feature>
<protein>
    <recommendedName>
        <fullName evidence="4">Lipoprotein</fullName>
    </recommendedName>
</protein>